<evidence type="ECO:0000313" key="3">
    <source>
        <dbReference type="Proteomes" id="UP000735302"/>
    </source>
</evidence>
<evidence type="ECO:0000256" key="1">
    <source>
        <dbReference type="SAM" id="MobiDB-lite"/>
    </source>
</evidence>
<evidence type="ECO:0008006" key="4">
    <source>
        <dbReference type="Google" id="ProtNLM"/>
    </source>
</evidence>
<keyword evidence="3" id="KW-1185">Reference proteome</keyword>
<organism evidence="2 3">
    <name type="scientific">Plakobranchus ocellatus</name>
    <dbReference type="NCBI Taxonomy" id="259542"/>
    <lineage>
        <taxon>Eukaryota</taxon>
        <taxon>Metazoa</taxon>
        <taxon>Spiralia</taxon>
        <taxon>Lophotrochozoa</taxon>
        <taxon>Mollusca</taxon>
        <taxon>Gastropoda</taxon>
        <taxon>Heterobranchia</taxon>
        <taxon>Euthyneura</taxon>
        <taxon>Panpulmonata</taxon>
        <taxon>Sacoglossa</taxon>
        <taxon>Placobranchoidea</taxon>
        <taxon>Plakobranchidae</taxon>
        <taxon>Plakobranchus</taxon>
    </lineage>
</organism>
<accession>A0AAV4AKZ9</accession>
<sequence>MSVVRKSNAPALATSDQKREQCNRRRRKYLTDGINMFEDFFKDDRCEKPEIRRNLEGQNILKEEIETAVKKMKNEKVTGIPNTPIEENTALDNQGIGSDNIT</sequence>
<proteinExistence type="predicted"/>
<evidence type="ECO:0000313" key="2">
    <source>
        <dbReference type="EMBL" id="GFO07213.1"/>
    </source>
</evidence>
<dbReference type="Proteomes" id="UP000735302">
    <property type="component" value="Unassembled WGS sequence"/>
</dbReference>
<feature type="region of interest" description="Disordered" evidence="1">
    <location>
        <begin position="1"/>
        <end position="24"/>
    </location>
</feature>
<reference evidence="2 3" key="1">
    <citation type="journal article" date="2021" name="Elife">
        <title>Chloroplast acquisition without the gene transfer in kleptoplastic sea slugs, Plakobranchus ocellatus.</title>
        <authorList>
            <person name="Maeda T."/>
            <person name="Takahashi S."/>
            <person name="Yoshida T."/>
            <person name="Shimamura S."/>
            <person name="Takaki Y."/>
            <person name="Nagai Y."/>
            <person name="Toyoda A."/>
            <person name="Suzuki Y."/>
            <person name="Arimoto A."/>
            <person name="Ishii H."/>
            <person name="Satoh N."/>
            <person name="Nishiyama T."/>
            <person name="Hasebe M."/>
            <person name="Maruyama T."/>
            <person name="Minagawa J."/>
            <person name="Obokata J."/>
            <person name="Shigenobu S."/>
        </authorList>
    </citation>
    <scope>NUCLEOTIDE SEQUENCE [LARGE SCALE GENOMIC DNA]</scope>
</reference>
<gene>
    <name evidence="2" type="ORF">PoB_003371800</name>
</gene>
<protein>
    <recommendedName>
        <fullName evidence="4">BHLH domain-containing protein</fullName>
    </recommendedName>
</protein>
<dbReference type="AlphaFoldDB" id="A0AAV4AKZ9"/>
<name>A0AAV4AKZ9_9GAST</name>
<feature type="region of interest" description="Disordered" evidence="1">
    <location>
        <begin position="78"/>
        <end position="102"/>
    </location>
</feature>
<feature type="compositionally biased region" description="Polar residues" evidence="1">
    <location>
        <begin position="90"/>
        <end position="102"/>
    </location>
</feature>
<comment type="caution">
    <text evidence="2">The sequence shown here is derived from an EMBL/GenBank/DDBJ whole genome shotgun (WGS) entry which is preliminary data.</text>
</comment>
<dbReference type="EMBL" id="BLXT01003844">
    <property type="protein sequence ID" value="GFO07213.1"/>
    <property type="molecule type" value="Genomic_DNA"/>
</dbReference>